<keyword evidence="8" id="KW-0479">Metal-binding</keyword>
<gene>
    <name evidence="14" type="ORF">WA026_012515</name>
</gene>
<feature type="domain" description="DDE Tnp4" evidence="13">
    <location>
        <begin position="191"/>
        <end position="345"/>
    </location>
</feature>
<dbReference type="Pfam" id="PF13359">
    <property type="entry name" value="DDE_Tnp_4"/>
    <property type="match status" value="1"/>
</dbReference>
<dbReference type="InterPro" id="IPR026103">
    <property type="entry name" value="HARBI1_animal"/>
</dbReference>
<accession>A0AAW1TZY9</accession>
<evidence type="ECO:0000256" key="11">
    <source>
        <dbReference type="ARBA" id="ARBA00030126"/>
    </source>
</evidence>
<evidence type="ECO:0000256" key="7">
    <source>
        <dbReference type="ARBA" id="ARBA00022722"/>
    </source>
</evidence>
<keyword evidence="15" id="KW-1185">Reference proteome</keyword>
<dbReference type="PANTHER" id="PTHR22930:SF85">
    <property type="entry name" value="GH03217P-RELATED"/>
    <property type="match status" value="1"/>
</dbReference>
<comment type="cofactor">
    <cofactor evidence="1">
        <name>a divalent metal cation</name>
        <dbReference type="ChEBI" id="CHEBI:60240"/>
    </cofactor>
</comment>
<name>A0AAW1TZY9_9CUCU</name>
<dbReference type="AlphaFoldDB" id="A0AAW1TZY9"/>
<keyword evidence="6" id="KW-0963">Cytoplasm</keyword>
<dbReference type="GO" id="GO:0016787">
    <property type="term" value="F:hydrolase activity"/>
    <property type="evidence" value="ECO:0007669"/>
    <property type="project" value="UniProtKB-KW"/>
</dbReference>
<dbReference type="PRINTS" id="PR02086">
    <property type="entry name" value="PUTNUCHARBI1"/>
</dbReference>
<evidence type="ECO:0000256" key="9">
    <source>
        <dbReference type="ARBA" id="ARBA00022801"/>
    </source>
</evidence>
<comment type="similarity">
    <text evidence="4">Belongs to the HARBI1 family.</text>
</comment>
<dbReference type="GO" id="GO:0004518">
    <property type="term" value="F:nuclease activity"/>
    <property type="evidence" value="ECO:0007669"/>
    <property type="project" value="UniProtKB-KW"/>
</dbReference>
<sequence length="395" mass="45332">MATVNHPHGNQIIKSLLEIIDDESDDSDEFDMIEDSDNDMELELKYCNTHSNLSFNKEPIPRIKNFVEEVIPAFSDTEFKSHFRVCRSTFDFVREKVESSLMRKIPGYKMISPDKQLLIALWKMATPDSYRSVCQRFGVSFAAAWWSVRRVTSALVEIAPNFITWPENEKLAEISNEFEAMSGFPNVIGAIDGTHINIPAPREHPECYVNRKGHHSIQLQAICDAQCKFIHCYAGNVGSVHDARVLRLSEVNDYLNDEQKFPNDCHLVGDAAYPLHQHLLTPYRDNGHLSVRQKNYNFCHSSARIAIERAFGLLKKRFRSLLTLLDMNRTDLIPEFIIACCVMHNICLLKNDELPVEEVIEENGNINAMNCNRFFPADGVDKRNRICEQLIIRNV</sequence>
<keyword evidence="10" id="KW-0539">Nucleus</keyword>
<dbReference type="PANTHER" id="PTHR22930">
    <property type="match status" value="1"/>
</dbReference>
<evidence type="ECO:0000256" key="4">
    <source>
        <dbReference type="ARBA" id="ARBA00006958"/>
    </source>
</evidence>
<evidence type="ECO:0000256" key="6">
    <source>
        <dbReference type="ARBA" id="ARBA00022490"/>
    </source>
</evidence>
<keyword evidence="9" id="KW-0378">Hydrolase</keyword>
<keyword evidence="7" id="KW-0540">Nuclease</keyword>
<evidence type="ECO:0000313" key="15">
    <source>
        <dbReference type="Proteomes" id="UP001431783"/>
    </source>
</evidence>
<proteinExistence type="inferred from homology"/>
<dbReference type="GO" id="GO:0005634">
    <property type="term" value="C:nucleus"/>
    <property type="evidence" value="ECO:0007669"/>
    <property type="project" value="UniProtKB-SubCell"/>
</dbReference>
<dbReference type="InterPro" id="IPR027806">
    <property type="entry name" value="HARBI1_dom"/>
</dbReference>
<comment type="caution">
    <text evidence="14">The sequence shown here is derived from an EMBL/GenBank/DDBJ whole genome shotgun (WGS) entry which is preliminary data.</text>
</comment>
<comment type="function">
    <text evidence="12">Transposase-derived protein that may have nuclease activity. Does not have transposase activity.</text>
</comment>
<reference evidence="14 15" key="1">
    <citation type="submission" date="2023-03" db="EMBL/GenBank/DDBJ databases">
        <title>Genome insight into feeding habits of ladybird beetles.</title>
        <authorList>
            <person name="Li H.-S."/>
            <person name="Huang Y.-H."/>
            <person name="Pang H."/>
        </authorList>
    </citation>
    <scope>NUCLEOTIDE SEQUENCE [LARGE SCALE GENOMIC DNA]</scope>
    <source>
        <strain evidence="14">SYSU_2023b</strain>
        <tissue evidence="14">Whole body</tissue>
    </source>
</reference>
<dbReference type="Proteomes" id="UP001431783">
    <property type="component" value="Unassembled WGS sequence"/>
</dbReference>
<evidence type="ECO:0000256" key="10">
    <source>
        <dbReference type="ARBA" id="ARBA00023242"/>
    </source>
</evidence>
<dbReference type="GO" id="GO:0005737">
    <property type="term" value="C:cytoplasm"/>
    <property type="evidence" value="ECO:0007669"/>
    <property type="project" value="UniProtKB-SubCell"/>
</dbReference>
<evidence type="ECO:0000256" key="12">
    <source>
        <dbReference type="ARBA" id="ARBA00045850"/>
    </source>
</evidence>
<evidence type="ECO:0000256" key="8">
    <source>
        <dbReference type="ARBA" id="ARBA00022723"/>
    </source>
</evidence>
<organism evidence="14 15">
    <name type="scientific">Henosepilachna vigintioctopunctata</name>
    <dbReference type="NCBI Taxonomy" id="420089"/>
    <lineage>
        <taxon>Eukaryota</taxon>
        <taxon>Metazoa</taxon>
        <taxon>Ecdysozoa</taxon>
        <taxon>Arthropoda</taxon>
        <taxon>Hexapoda</taxon>
        <taxon>Insecta</taxon>
        <taxon>Pterygota</taxon>
        <taxon>Neoptera</taxon>
        <taxon>Endopterygota</taxon>
        <taxon>Coleoptera</taxon>
        <taxon>Polyphaga</taxon>
        <taxon>Cucujiformia</taxon>
        <taxon>Coccinelloidea</taxon>
        <taxon>Coccinellidae</taxon>
        <taxon>Epilachninae</taxon>
        <taxon>Epilachnini</taxon>
        <taxon>Henosepilachna</taxon>
    </lineage>
</organism>
<evidence type="ECO:0000256" key="1">
    <source>
        <dbReference type="ARBA" id="ARBA00001968"/>
    </source>
</evidence>
<protein>
    <recommendedName>
        <fullName evidence="5">Putative nuclease HARBI1</fullName>
    </recommendedName>
    <alternativeName>
        <fullName evidence="11">Harbinger transposase-derived nuclease</fullName>
    </alternativeName>
</protein>
<evidence type="ECO:0000256" key="3">
    <source>
        <dbReference type="ARBA" id="ARBA00004496"/>
    </source>
</evidence>
<evidence type="ECO:0000256" key="2">
    <source>
        <dbReference type="ARBA" id="ARBA00004123"/>
    </source>
</evidence>
<dbReference type="EMBL" id="JARQZJ010000036">
    <property type="protein sequence ID" value="KAK9876214.1"/>
    <property type="molecule type" value="Genomic_DNA"/>
</dbReference>
<evidence type="ECO:0000259" key="13">
    <source>
        <dbReference type="Pfam" id="PF13359"/>
    </source>
</evidence>
<dbReference type="GO" id="GO:0046872">
    <property type="term" value="F:metal ion binding"/>
    <property type="evidence" value="ECO:0007669"/>
    <property type="project" value="UniProtKB-KW"/>
</dbReference>
<evidence type="ECO:0000256" key="5">
    <source>
        <dbReference type="ARBA" id="ARBA00015519"/>
    </source>
</evidence>
<comment type="subcellular location">
    <subcellularLocation>
        <location evidence="3">Cytoplasm</location>
    </subcellularLocation>
    <subcellularLocation>
        <location evidence="2">Nucleus</location>
    </subcellularLocation>
</comment>
<dbReference type="InterPro" id="IPR045249">
    <property type="entry name" value="HARBI1-like"/>
</dbReference>
<evidence type="ECO:0000313" key="14">
    <source>
        <dbReference type="EMBL" id="KAK9876214.1"/>
    </source>
</evidence>